<name>A0ABQ3EA93_9GAMM</name>
<comment type="caution">
    <text evidence="1">The sequence shown here is derived from an EMBL/GenBank/DDBJ whole genome shotgun (WGS) entry which is preliminary data.</text>
</comment>
<protein>
    <recommendedName>
        <fullName evidence="3">Motility protein</fullName>
    </recommendedName>
</protein>
<proteinExistence type="predicted"/>
<keyword evidence="2" id="KW-1185">Reference proteome</keyword>
<dbReference type="RefSeq" id="WP_189445628.1">
    <property type="nucleotide sequence ID" value="NZ_BMZI01000007.1"/>
</dbReference>
<dbReference type="EMBL" id="BMZI01000007">
    <property type="protein sequence ID" value="GHB29987.1"/>
    <property type="molecule type" value="Genomic_DNA"/>
</dbReference>
<reference evidence="2" key="1">
    <citation type="journal article" date="2019" name="Int. J. Syst. Evol. Microbiol.">
        <title>The Global Catalogue of Microorganisms (GCM) 10K type strain sequencing project: providing services to taxonomists for standard genome sequencing and annotation.</title>
        <authorList>
            <consortium name="The Broad Institute Genomics Platform"/>
            <consortium name="The Broad Institute Genome Sequencing Center for Infectious Disease"/>
            <person name="Wu L."/>
            <person name="Ma J."/>
        </authorList>
    </citation>
    <scope>NUCLEOTIDE SEQUENCE [LARGE SCALE GENOMIC DNA]</scope>
    <source>
        <strain evidence="2">KCTC 32998</strain>
    </source>
</reference>
<sequence length="67" mass="6875">MDTAVNAAVGSALALQQVKQEQQAQSSLLKQSLDGQAAHIEQLMSSVAPSTTLATTGSLGTQINTYA</sequence>
<evidence type="ECO:0008006" key="3">
    <source>
        <dbReference type="Google" id="ProtNLM"/>
    </source>
</evidence>
<evidence type="ECO:0000313" key="1">
    <source>
        <dbReference type="EMBL" id="GHB29987.1"/>
    </source>
</evidence>
<organism evidence="1 2">
    <name type="scientific">Salinicola rhizosphaerae</name>
    <dbReference type="NCBI Taxonomy" id="1443141"/>
    <lineage>
        <taxon>Bacteria</taxon>
        <taxon>Pseudomonadati</taxon>
        <taxon>Pseudomonadota</taxon>
        <taxon>Gammaproteobacteria</taxon>
        <taxon>Oceanospirillales</taxon>
        <taxon>Halomonadaceae</taxon>
        <taxon>Salinicola</taxon>
    </lineage>
</organism>
<gene>
    <name evidence="1" type="ORF">GCM10009038_30910</name>
</gene>
<accession>A0ABQ3EA93</accession>
<dbReference type="Proteomes" id="UP000646745">
    <property type="component" value="Unassembled WGS sequence"/>
</dbReference>
<evidence type="ECO:0000313" key="2">
    <source>
        <dbReference type="Proteomes" id="UP000646745"/>
    </source>
</evidence>